<comment type="caution">
    <text evidence="1">The sequence shown here is derived from an EMBL/GenBank/DDBJ whole genome shotgun (WGS) entry which is preliminary data.</text>
</comment>
<evidence type="ECO:0000313" key="1">
    <source>
        <dbReference type="EMBL" id="KAF0037166.1"/>
    </source>
</evidence>
<dbReference type="EMBL" id="VEVO01000009">
    <property type="protein sequence ID" value="KAF0037166.1"/>
    <property type="molecule type" value="Genomic_DNA"/>
</dbReference>
<sequence length="256" mass="28694">MPPFLHSPVRTEEAFGTRGVFQNLKSRDRLLLIQHLLEFAHYICPCALDIVSTVKSSVKGVFSGSESCSVWMQQQRRRRHRLITLPRAQRQIADPTTDVKRLKARLVHRGPPSAAAPRNIHIRRVAAARRADPSGFIDKGTATAAGGTFQRSAIIGSTVSLSSRSKCQNLFGLELLKPSHHLQLTLFSICVTLKWRYGQRQRQPPPCSVLETIQSTANGLRFPRRVRASRVHVTISKPVTGGNRKEISTKRIQKQI</sequence>
<protein>
    <submittedName>
        <fullName evidence="1">Uncharacterized protein</fullName>
    </submittedName>
</protein>
<dbReference type="Proteomes" id="UP000438429">
    <property type="component" value="Unassembled WGS sequence"/>
</dbReference>
<reference evidence="1 2" key="1">
    <citation type="submission" date="2019-06" db="EMBL/GenBank/DDBJ databases">
        <title>Draft genomes of female and male turbot (Scophthalmus maximus).</title>
        <authorList>
            <person name="Xu H."/>
            <person name="Xu X.-W."/>
            <person name="Shao C."/>
            <person name="Chen S."/>
        </authorList>
    </citation>
    <scope>NUCLEOTIDE SEQUENCE [LARGE SCALE GENOMIC DNA]</scope>
    <source>
        <strain evidence="1">Ysfricsl-2016a</strain>
        <tissue evidence="1">Blood</tissue>
    </source>
</reference>
<name>A0A6A4SPU8_SCOMX</name>
<proteinExistence type="predicted"/>
<evidence type="ECO:0000313" key="2">
    <source>
        <dbReference type="Proteomes" id="UP000438429"/>
    </source>
</evidence>
<dbReference type="AlphaFoldDB" id="A0A6A4SPU8"/>
<gene>
    <name evidence="1" type="ORF">F2P81_010040</name>
</gene>
<accession>A0A6A4SPU8</accession>
<organism evidence="1 2">
    <name type="scientific">Scophthalmus maximus</name>
    <name type="common">Turbot</name>
    <name type="synonym">Psetta maxima</name>
    <dbReference type="NCBI Taxonomy" id="52904"/>
    <lineage>
        <taxon>Eukaryota</taxon>
        <taxon>Metazoa</taxon>
        <taxon>Chordata</taxon>
        <taxon>Craniata</taxon>
        <taxon>Vertebrata</taxon>
        <taxon>Euteleostomi</taxon>
        <taxon>Actinopterygii</taxon>
        <taxon>Neopterygii</taxon>
        <taxon>Teleostei</taxon>
        <taxon>Neoteleostei</taxon>
        <taxon>Acanthomorphata</taxon>
        <taxon>Carangaria</taxon>
        <taxon>Pleuronectiformes</taxon>
        <taxon>Pleuronectoidei</taxon>
        <taxon>Scophthalmidae</taxon>
        <taxon>Scophthalmus</taxon>
    </lineage>
</organism>